<comment type="caution">
    <text evidence="3">The sequence shown here is derived from an EMBL/GenBank/DDBJ whole genome shotgun (WGS) entry which is preliminary data.</text>
</comment>
<reference evidence="3" key="1">
    <citation type="submission" date="2023-03" db="EMBL/GenBank/DDBJ databases">
        <title>Massive genome expansion in bonnet fungi (Mycena s.s.) driven by repeated elements and novel gene families across ecological guilds.</title>
        <authorList>
            <consortium name="Lawrence Berkeley National Laboratory"/>
            <person name="Harder C.B."/>
            <person name="Miyauchi S."/>
            <person name="Viragh M."/>
            <person name="Kuo A."/>
            <person name="Thoen E."/>
            <person name="Andreopoulos B."/>
            <person name="Lu D."/>
            <person name="Skrede I."/>
            <person name="Drula E."/>
            <person name="Henrissat B."/>
            <person name="Morin E."/>
            <person name="Kohler A."/>
            <person name="Barry K."/>
            <person name="LaButti K."/>
            <person name="Morin E."/>
            <person name="Salamov A."/>
            <person name="Lipzen A."/>
            <person name="Mereny Z."/>
            <person name="Hegedus B."/>
            <person name="Baldrian P."/>
            <person name="Stursova M."/>
            <person name="Weitz H."/>
            <person name="Taylor A."/>
            <person name="Grigoriev I.V."/>
            <person name="Nagy L.G."/>
            <person name="Martin F."/>
            <person name="Kauserud H."/>
        </authorList>
    </citation>
    <scope>NUCLEOTIDE SEQUENCE</scope>
    <source>
        <strain evidence="3">CBHHK002</strain>
    </source>
</reference>
<sequence>MMNFLVQNDPQVLAGLIFVGEMLNSCQADLVSVMAAARNATSPSASGSTAPKFQIPIEQVWLEPCLTEVCILFFSFQLKVVERSHMFALSCLNRITTLKQFQVLRRRNQAPAVSQQSESNDNSSIPSGSNNVHGADEETANDPRTLPPESIHLDSQNLTRTPPANFVSDDIGPGRLYARGINQPQQPLTVSSSNSHKKNLTALLGIAFFGASITWSTVFSGARGDLVLISWSACLFIVGAVGAAAASMLVLPDEDIVTKHIEVRWTVRILSLLSMVHVLAGMFLVALAILLLDPAQESLQAPTGRAGVRSAGAYAIAVSGLSVGVSGAMWRRYTIRTWLQ</sequence>
<gene>
    <name evidence="3" type="ORF">DFH08DRAFT_37547</name>
</gene>
<feature type="region of interest" description="Disordered" evidence="1">
    <location>
        <begin position="109"/>
        <end position="165"/>
    </location>
</feature>
<dbReference type="EMBL" id="JARIHO010000001">
    <property type="protein sequence ID" value="KAJ7369006.1"/>
    <property type="molecule type" value="Genomic_DNA"/>
</dbReference>
<evidence type="ECO:0000313" key="4">
    <source>
        <dbReference type="Proteomes" id="UP001218218"/>
    </source>
</evidence>
<accession>A0AAD7AVX6</accession>
<evidence type="ECO:0000256" key="1">
    <source>
        <dbReference type="SAM" id="MobiDB-lite"/>
    </source>
</evidence>
<keyword evidence="2" id="KW-0472">Membrane</keyword>
<feature type="transmembrane region" description="Helical" evidence="2">
    <location>
        <begin position="200"/>
        <end position="222"/>
    </location>
</feature>
<dbReference type="AlphaFoldDB" id="A0AAD7AVX6"/>
<feature type="transmembrane region" description="Helical" evidence="2">
    <location>
        <begin position="312"/>
        <end position="330"/>
    </location>
</feature>
<keyword evidence="4" id="KW-1185">Reference proteome</keyword>
<feature type="transmembrane region" description="Helical" evidence="2">
    <location>
        <begin position="272"/>
        <end position="292"/>
    </location>
</feature>
<keyword evidence="2" id="KW-1133">Transmembrane helix</keyword>
<feature type="transmembrane region" description="Helical" evidence="2">
    <location>
        <begin position="228"/>
        <end position="251"/>
    </location>
</feature>
<keyword evidence="2" id="KW-0812">Transmembrane</keyword>
<feature type="compositionally biased region" description="Polar residues" evidence="1">
    <location>
        <begin position="153"/>
        <end position="162"/>
    </location>
</feature>
<feature type="compositionally biased region" description="Polar residues" evidence="1">
    <location>
        <begin position="111"/>
        <end position="132"/>
    </location>
</feature>
<name>A0AAD7AVX6_9AGAR</name>
<evidence type="ECO:0000313" key="3">
    <source>
        <dbReference type="EMBL" id="KAJ7369006.1"/>
    </source>
</evidence>
<evidence type="ECO:0000256" key="2">
    <source>
        <dbReference type="SAM" id="Phobius"/>
    </source>
</evidence>
<dbReference type="Proteomes" id="UP001218218">
    <property type="component" value="Unassembled WGS sequence"/>
</dbReference>
<protein>
    <submittedName>
        <fullName evidence="3">Uncharacterized protein</fullName>
    </submittedName>
</protein>
<organism evidence="3 4">
    <name type="scientific">Mycena albidolilacea</name>
    <dbReference type="NCBI Taxonomy" id="1033008"/>
    <lineage>
        <taxon>Eukaryota</taxon>
        <taxon>Fungi</taxon>
        <taxon>Dikarya</taxon>
        <taxon>Basidiomycota</taxon>
        <taxon>Agaricomycotina</taxon>
        <taxon>Agaricomycetes</taxon>
        <taxon>Agaricomycetidae</taxon>
        <taxon>Agaricales</taxon>
        <taxon>Marasmiineae</taxon>
        <taxon>Mycenaceae</taxon>
        <taxon>Mycena</taxon>
    </lineage>
</organism>
<proteinExistence type="predicted"/>